<gene>
    <name evidence="1" type="ORF">N8T08_003823</name>
</gene>
<dbReference type="EMBL" id="JAOPJF010000021">
    <property type="protein sequence ID" value="KAK1145877.1"/>
    <property type="molecule type" value="Genomic_DNA"/>
</dbReference>
<evidence type="ECO:0000313" key="1">
    <source>
        <dbReference type="EMBL" id="KAK1145877.1"/>
    </source>
</evidence>
<name>A0ACC3B683_9EURO</name>
<organism evidence="1 2">
    <name type="scientific">Aspergillus melleus</name>
    <dbReference type="NCBI Taxonomy" id="138277"/>
    <lineage>
        <taxon>Eukaryota</taxon>
        <taxon>Fungi</taxon>
        <taxon>Dikarya</taxon>
        <taxon>Ascomycota</taxon>
        <taxon>Pezizomycotina</taxon>
        <taxon>Eurotiomycetes</taxon>
        <taxon>Eurotiomycetidae</taxon>
        <taxon>Eurotiales</taxon>
        <taxon>Aspergillaceae</taxon>
        <taxon>Aspergillus</taxon>
        <taxon>Aspergillus subgen. Circumdati</taxon>
    </lineage>
</organism>
<sequence>MFRDMKDRVSELQDTVDRITASLSDFHEMAIQSDLHVTHPYLFEKLNETISQVQHGAETGDRNWVPAEHTQHERSHPFYPTATTTSALDPFTFGYIISPDEQQDPRSRHSTISHHKQRPVRFTCPIYSYHLRQIEKPLSGSTTQTHSFHETDFSRRLQRYCLEYTWRIFVDPNANPQKFYRVFRLVPCIRYSDKMRPYLQCLVRSGSHESLDIAAAPFYCIGGAGTHYPRQLNGEPVYPENMRLPRKILGILPHSGAKDDTVDASIDDRDTLLKAMGLHGIWLDCHDVQGYLEEKGLVLDGPSCVYASGSGVATSEVSHLGVDRSVMDIDAQNDVVPVKKFHGRGEENPRKSSNGDFTLNVEEFFRLLQENMIILGRAPGFRLIDVETAFKSTVKLSSK</sequence>
<evidence type="ECO:0000313" key="2">
    <source>
        <dbReference type="Proteomes" id="UP001177260"/>
    </source>
</evidence>
<accession>A0ACC3B683</accession>
<proteinExistence type="predicted"/>
<reference evidence="1 2" key="1">
    <citation type="journal article" date="2023" name="ACS Omega">
        <title>Identification of the Neoaspergillic Acid Biosynthesis Gene Cluster by Establishing an In Vitro CRISPR-Ribonucleoprotein Genetic System in Aspergillus melleus.</title>
        <authorList>
            <person name="Yuan B."/>
            <person name="Grau M.F."/>
            <person name="Murata R.M."/>
            <person name="Torok T."/>
            <person name="Venkateswaran K."/>
            <person name="Stajich J.E."/>
            <person name="Wang C.C.C."/>
        </authorList>
    </citation>
    <scope>NUCLEOTIDE SEQUENCE [LARGE SCALE GENOMIC DNA]</scope>
    <source>
        <strain evidence="1 2">IMV 1140</strain>
    </source>
</reference>
<keyword evidence="2" id="KW-1185">Reference proteome</keyword>
<protein>
    <submittedName>
        <fullName evidence="1">Uncharacterized protein</fullName>
    </submittedName>
</protein>
<comment type="caution">
    <text evidence="1">The sequence shown here is derived from an EMBL/GenBank/DDBJ whole genome shotgun (WGS) entry which is preliminary data.</text>
</comment>
<dbReference type="Proteomes" id="UP001177260">
    <property type="component" value="Unassembled WGS sequence"/>
</dbReference>